<accession>A0A5E6UQH5</accession>
<dbReference type="AlphaFoldDB" id="A0A5E6UQH5"/>
<evidence type="ECO:0000313" key="1">
    <source>
        <dbReference type="EMBL" id="VVN07553.1"/>
    </source>
</evidence>
<evidence type="ECO:0000313" key="2">
    <source>
        <dbReference type="Proteomes" id="UP000399692"/>
    </source>
</evidence>
<dbReference type="EMBL" id="CABVHF010000014">
    <property type="protein sequence ID" value="VVN07553.1"/>
    <property type="molecule type" value="Genomic_DNA"/>
</dbReference>
<reference evidence="1 2" key="1">
    <citation type="submission" date="2019-09" db="EMBL/GenBank/DDBJ databases">
        <authorList>
            <person name="Chandra G."/>
            <person name="Truman W A."/>
        </authorList>
    </citation>
    <scope>NUCLEOTIDE SEQUENCE [LARGE SCALE GENOMIC DNA]</scope>
    <source>
        <strain evidence="1">PS631</strain>
    </source>
</reference>
<organism evidence="1 2">
    <name type="scientific">Pseudomonas fluorescens</name>
    <dbReference type="NCBI Taxonomy" id="294"/>
    <lineage>
        <taxon>Bacteria</taxon>
        <taxon>Pseudomonadati</taxon>
        <taxon>Pseudomonadota</taxon>
        <taxon>Gammaproteobacteria</taxon>
        <taxon>Pseudomonadales</taxon>
        <taxon>Pseudomonadaceae</taxon>
        <taxon>Pseudomonas</taxon>
    </lineage>
</organism>
<proteinExistence type="predicted"/>
<name>A0A5E6UQH5_PSEFL</name>
<sequence>MCGNLWVILGLRNRAMRRAAKKQGHKCEWHEGCEVLEHVHDRVFSSKGGCDYAFYQGHLQILSKKM</sequence>
<protein>
    <submittedName>
        <fullName evidence="1">Uncharacterized protein</fullName>
    </submittedName>
</protein>
<dbReference type="Proteomes" id="UP000399692">
    <property type="component" value="Unassembled WGS sequence"/>
</dbReference>
<gene>
    <name evidence="1" type="ORF">PS631_03687</name>
</gene>